<dbReference type="InterPro" id="IPR005618">
    <property type="entry name" value="OMPW"/>
</dbReference>
<dbReference type="RefSeq" id="WP_037467345.1">
    <property type="nucleotide sequence ID" value="NZ_BCZD01000031.1"/>
</dbReference>
<comment type="caution">
    <text evidence="3">The sequence shown here is derived from an EMBL/GenBank/DDBJ whole genome shotgun (WGS) entry which is preliminary data.</text>
</comment>
<dbReference type="PANTHER" id="PTHR36920:SF1">
    <property type="entry name" value="OUTER MEMBRANE PROTEIN W"/>
    <property type="match status" value="1"/>
</dbReference>
<evidence type="ECO:0000313" key="3">
    <source>
        <dbReference type="EMBL" id="KFG89388.1"/>
    </source>
</evidence>
<dbReference type="GO" id="GO:0055085">
    <property type="term" value="P:transmembrane transport"/>
    <property type="evidence" value="ECO:0007669"/>
    <property type="project" value="TreeGrafter"/>
</dbReference>
<accession>A0A086P7M0</accession>
<comment type="similarity">
    <text evidence="1">Belongs to the OmpW/AlkL family.</text>
</comment>
<protein>
    <submittedName>
        <fullName evidence="3">Membrane protein</fullName>
    </submittedName>
</protein>
<keyword evidence="4" id="KW-1185">Reference proteome</keyword>
<dbReference type="eggNOG" id="COG3047">
    <property type="taxonomic scope" value="Bacteria"/>
</dbReference>
<sequence length="220" mass="23250">MTFRNILLGAAAMGALATGQAQAAQGDVLVRLRGVMVAPNEKSGSVLPGFPSEKVKVDDSVMPEIDISYMATDHIGFELIAATTKHGASGRTGVTGSIGKLASTWVLPPTLTVQYHFLPDAKVRPYVGAGINYTLFYNERASNALEGAVGATRVHMSDSVGWAGQAGVDIGLNDRLFLNLDVKYIDIDTRVRLTTGAAGVQRVKVSLDPFVFGIGIGMKL</sequence>
<organism evidence="3 4">
    <name type="scientific">Sphingobium herbicidovorans (strain ATCC 700291 / DSM 11019 / CCUG 56400 / KCTC 2939 / LMG 18315 / NBRC 16415 / MH)</name>
    <name type="common">Sphingomonas herbicidovorans</name>
    <dbReference type="NCBI Taxonomy" id="1219045"/>
    <lineage>
        <taxon>Bacteria</taxon>
        <taxon>Pseudomonadati</taxon>
        <taxon>Pseudomonadota</taxon>
        <taxon>Alphaproteobacteria</taxon>
        <taxon>Sphingomonadales</taxon>
        <taxon>Sphingomonadaceae</taxon>
        <taxon>Sphingobium</taxon>
    </lineage>
</organism>
<dbReference type="PATRIC" id="fig|1219045.3.peg.2868"/>
<feature type="chain" id="PRO_5001813030" evidence="2">
    <location>
        <begin position="24"/>
        <end position="220"/>
    </location>
</feature>
<dbReference type="SUPFAM" id="SSF56925">
    <property type="entry name" value="OMPA-like"/>
    <property type="match status" value="1"/>
</dbReference>
<dbReference type="PANTHER" id="PTHR36920">
    <property type="match status" value="1"/>
</dbReference>
<dbReference type="Proteomes" id="UP000024284">
    <property type="component" value="Unassembled WGS sequence"/>
</dbReference>
<dbReference type="GO" id="GO:0019867">
    <property type="term" value="C:outer membrane"/>
    <property type="evidence" value="ECO:0007669"/>
    <property type="project" value="InterPro"/>
</dbReference>
<dbReference type="Pfam" id="PF03922">
    <property type="entry name" value="OmpW"/>
    <property type="match status" value="1"/>
</dbReference>
<feature type="signal peptide" evidence="2">
    <location>
        <begin position="1"/>
        <end position="23"/>
    </location>
</feature>
<gene>
    <name evidence="3" type="ORF">BV98_002827</name>
</gene>
<dbReference type="EMBL" id="JFZA02000030">
    <property type="protein sequence ID" value="KFG89388.1"/>
    <property type="molecule type" value="Genomic_DNA"/>
</dbReference>
<dbReference type="STRING" id="76947.GCA_002080435_02987"/>
<dbReference type="InterPro" id="IPR011250">
    <property type="entry name" value="OMP/PagP_B-barrel"/>
</dbReference>
<reference evidence="3" key="1">
    <citation type="submission" date="2014-08" db="EMBL/GenBank/DDBJ databases">
        <title>Draft genome sequences of Sphingobium herbicidovorans.</title>
        <authorList>
            <person name="Gan H.M."/>
            <person name="Gan H.Y."/>
            <person name="Savka M.A."/>
        </authorList>
    </citation>
    <scope>NUCLEOTIDE SEQUENCE [LARGE SCALE GENOMIC DNA]</scope>
    <source>
        <strain evidence="3">NBRC 16415</strain>
    </source>
</reference>
<dbReference type="OrthoDB" id="9807574at2"/>
<name>A0A086P7M0_SPHHM</name>
<evidence type="ECO:0000256" key="2">
    <source>
        <dbReference type="SAM" id="SignalP"/>
    </source>
</evidence>
<evidence type="ECO:0000313" key="4">
    <source>
        <dbReference type="Proteomes" id="UP000024284"/>
    </source>
</evidence>
<evidence type="ECO:0000256" key="1">
    <source>
        <dbReference type="ARBA" id="ARBA00009330"/>
    </source>
</evidence>
<keyword evidence="2" id="KW-0732">Signal</keyword>
<dbReference type="Gene3D" id="2.40.160.20">
    <property type="match status" value="1"/>
</dbReference>
<dbReference type="AlphaFoldDB" id="A0A086P7M0"/>
<proteinExistence type="inferred from homology"/>